<dbReference type="EMBL" id="JADDUC020000001">
    <property type="protein sequence ID" value="KAI1242762.1"/>
    <property type="molecule type" value="Genomic_DNA"/>
</dbReference>
<evidence type="ECO:0000313" key="5">
    <source>
        <dbReference type="EMBL" id="KAI1242762.1"/>
    </source>
</evidence>
<name>A0A835P1A3_9PASS</name>
<feature type="region of interest" description="Disordered" evidence="3">
    <location>
        <begin position="278"/>
        <end position="310"/>
    </location>
</feature>
<protein>
    <recommendedName>
        <fullName evidence="7">AGR3 protein</fullName>
    </recommendedName>
</protein>
<dbReference type="CDD" id="cd02960">
    <property type="entry name" value="AGR"/>
    <property type="match status" value="2"/>
</dbReference>
<evidence type="ECO:0000256" key="1">
    <source>
        <dbReference type="ARBA" id="ARBA00022729"/>
    </source>
</evidence>
<reference evidence="4" key="1">
    <citation type="submission" date="2020-10" db="EMBL/GenBank/DDBJ databases">
        <title>Feather gene expression reveals the developmental basis of iridescence in African starlings.</title>
        <authorList>
            <person name="Rubenstein D.R."/>
        </authorList>
    </citation>
    <scope>NUCLEOTIDE SEQUENCE</scope>
    <source>
        <strain evidence="4">SS15</strain>
        <tissue evidence="4">Liver</tissue>
    </source>
</reference>
<evidence type="ECO:0000313" key="6">
    <source>
        <dbReference type="Proteomes" id="UP000618051"/>
    </source>
</evidence>
<dbReference type="Gene3D" id="3.40.30.10">
    <property type="entry name" value="Glutaredoxin"/>
    <property type="match status" value="2"/>
</dbReference>
<accession>A0A835P1A3</accession>
<dbReference type="AlphaFoldDB" id="A0A835P1A3"/>
<evidence type="ECO:0000256" key="3">
    <source>
        <dbReference type="SAM" id="MobiDB-lite"/>
    </source>
</evidence>
<dbReference type="GO" id="GO:0002162">
    <property type="term" value="F:dystroglycan binding"/>
    <property type="evidence" value="ECO:0007669"/>
    <property type="project" value="TreeGrafter"/>
</dbReference>
<dbReference type="OrthoDB" id="262308at2759"/>
<dbReference type="Proteomes" id="UP000618051">
    <property type="component" value="Unassembled WGS sequence"/>
</dbReference>
<sequence>MQEIPQFSLNHTILAEDKWESSEVSTRKARRLTHSPVAASLSSFSLTVTIWKLSGLPHLQHTWTGACEKQKARQDAQRKGQHFICVLYIHILLFGEWFSSQKCNQYTNRSVPTEAPALQAARAAGAAPIKEVSHPIPQMTQAGDPPHKQLKFANISEEKSCCTSGLKPNFSSRDRENHSSKTMPTDPPTALAEQVLLITGNISALHLGRAGTSCPSHGDKDGSCCYFFSVINDAARCLMPGFFFSFKLLAILRLNSLKASRKYRKELTEGARSIIKQPRFGAMKNGKEEKDDGKGVRRGEKSSTQESEIKPPRVSLKLNYNITCHKNSHGLYISVSELSSESSGAEGPTLKIEKTCPGPEGSATTCPMWFPDVSVVVNSLCERGQRRAVGVCAPTQSRAAPPAPCHAQDGRAQQPTAAQSTARGSWNRFPCIWREIMLHSTLALSLLLIAVTSNLAMAIKKEKRAPQTLSRGWGDEITWVQTYEEGLYQAKKSNKPLMVIHHLEDCQYCQALKKAFAENEEIQEMAQNNFIMLNLMHETTDKNLSPDGQYVPRIMFVDPSLTVRADITGRYSNRLYTYEPQDMTFLIENMKKALRLIQTELRHRAAFFPFHHTMTPVFHRGPCARRPNQSKFLSTLPLSPASTQLHKQGKAKLCSAAAAASLHSNATPSAEAQLHFQNASILPGAAMEKSYLSLFLLLVVISCALAKDAGKKDSKDTTAKPKLPQTLSRGWGDQLIWTQTYEEALFRAKHSQKPLMIIHHLEDCPHSQALKKVFAEHKDIQKLAEKFILLNLVYETTDKNLAPDGQYVPRVLFIDPSLTVRADITGRYSNRLYAYEPSDISLLYSNMQKALKLLKTEL</sequence>
<dbReference type="Pfam" id="PF13899">
    <property type="entry name" value="Thioredoxin_7"/>
    <property type="match status" value="2"/>
</dbReference>
<organism evidence="4">
    <name type="scientific">Lamprotornis superbus</name>
    <dbReference type="NCBI Taxonomy" id="245042"/>
    <lineage>
        <taxon>Eukaryota</taxon>
        <taxon>Metazoa</taxon>
        <taxon>Chordata</taxon>
        <taxon>Craniata</taxon>
        <taxon>Vertebrata</taxon>
        <taxon>Euteleostomi</taxon>
        <taxon>Archelosauria</taxon>
        <taxon>Archosauria</taxon>
        <taxon>Dinosauria</taxon>
        <taxon>Saurischia</taxon>
        <taxon>Theropoda</taxon>
        <taxon>Coelurosauria</taxon>
        <taxon>Aves</taxon>
        <taxon>Neognathae</taxon>
        <taxon>Neoaves</taxon>
        <taxon>Telluraves</taxon>
        <taxon>Australaves</taxon>
        <taxon>Passeriformes</taxon>
        <taxon>Sturnidae</taxon>
        <taxon>Lamprotornis</taxon>
    </lineage>
</organism>
<feature type="compositionally biased region" description="Polar residues" evidence="3">
    <location>
        <begin position="411"/>
        <end position="421"/>
    </location>
</feature>
<evidence type="ECO:0000256" key="2">
    <source>
        <dbReference type="ARBA" id="ARBA00038124"/>
    </source>
</evidence>
<evidence type="ECO:0008006" key="7">
    <source>
        <dbReference type="Google" id="ProtNLM"/>
    </source>
</evidence>
<proteinExistence type="inferred from homology"/>
<dbReference type="FunFam" id="3.40.30.10:FF:000036">
    <property type="entry name" value="anterior gradient protein 2 homolog"/>
    <property type="match status" value="2"/>
</dbReference>
<dbReference type="SUPFAM" id="SSF52833">
    <property type="entry name" value="Thioredoxin-like"/>
    <property type="match status" value="2"/>
</dbReference>
<keyword evidence="1" id="KW-0732">Signal</keyword>
<reference evidence="5" key="3">
    <citation type="submission" date="2022-01" db="EMBL/GenBank/DDBJ databases">
        <authorList>
            <person name="Rubenstein D.R."/>
        </authorList>
    </citation>
    <scope>NUCLEOTIDE SEQUENCE</scope>
    <source>
        <strain evidence="5">SS15</strain>
        <tissue evidence="5">Liver</tissue>
    </source>
</reference>
<gene>
    <name evidence="5" type="ORF">IHE44_0000308</name>
    <name evidence="4" type="ORF">IHE44_000502</name>
</gene>
<dbReference type="GO" id="GO:0005783">
    <property type="term" value="C:endoplasmic reticulum"/>
    <property type="evidence" value="ECO:0007669"/>
    <property type="project" value="TreeGrafter"/>
</dbReference>
<dbReference type="InterPro" id="IPR036249">
    <property type="entry name" value="Thioredoxin-like_sf"/>
</dbReference>
<dbReference type="PANTHER" id="PTHR15337:SF5">
    <property type="entry name" value="ANTERIOR GRADIENT PROTEIN 3"/>
    <property type="match status" value="1"/>
</dbReference>
<evidence type="ECO:0000313" key="4">
    <source>
        <dbReference type="EMBL" id="KAG0129905.1"/>
    </source>
</evidence>
<feature type="region of interest" description="Disordered" evidence="3">
    <location>
        <begin position="167"/>
        <end position="187"/>
    </location>
</feature>
<feature type="region of interest" description="Disordered" evidence="3">
    <location>
        <begin position="396"/>
        <end position="421"/>
    </location>
</feature>
<dbReference type="PANTHER" id="PTHR15337">
    <property type="entry name" value="ANTERIOR GRADIENT PROTEIN-RELATED"/>
    <property type="match status" value="1"/>
</dbReference>
<dbReference type="InterPro" id="IPR051099">
    <property type="entry name" value="AGR/TXD"/>
</dbReference>
<comment type="similarity">
    <text evidence="2">Belongs to the AGR family.</text>
</comment>
<keyword evidence="6" id="KW-1185">Reference proteome</keyword>
<feature type="compositionally biased region" description="Basic and acidic residues" evidence="3">
    <location>
        <begin position="285"/>
        <end position="310"/>
    </location>
</feature>
<comment type="caution">
    <text evidence="4">The sequence shown here is derived from an EMBL/GenBank/DDBJ whole genome shotgun (WGS) entry which is preliminary data.</text>
</comment>
<dbReference type="EMBL" id="JADDUC010000011">
    <property type="protein sequence ID" value="KAG0129905.1"/>
    <property type="molecule type" value="Genomic_DNA"/>
</dbReference>
<reference evidence="5 6" key="2">
    <citation type="journal article" date="2021" name="J. Hered.">
        <title>Feather Gene Expression Elucidates the Developmental Basis of Plumage Iridescence in African Starlings.</title>
        <authorList>
            <person name="Rubenstein D.R."/>
            <person name="Corvelo A."/>
            <person name="MacManes M.D."/>
            <person name="Maia R."/>
            <person name="Narzisi G."/>
            <person name="Rousaki A."/>
            <person name="Vandenabeele P."/>
            <person name="Shawkey M.D."/>
            <person name="Solomon J."/>
        </authorList>
    </citation>
    <scope>NUCLEOTIDE SEQUENCE [LARGE SCALE GENOMIC DNA]</scope>
    <source>
        <strain evidence="5">SS15</strain>
    </source>
</reference>